<organism evidence="2 3">
    <name type="scientific">Armillaria borealis</name>
    <dbReference type="NCBI Taxonomy" id="47425"/>
    <lineage>
        <taxon>Eukaryota</taxon>
        <taxon>Fungi</taxon>
        <taxon>Dikarya</taxon>
        <taxon>Basidiomycota</taxon>
        <taxon>Agaricomycotina</taxon>
        <taxon>Agaricomycetes</taxon>
        <taxon>Agaricomycetidae</taxon>
        <taxon>Agaricales</taxon>
        <taxon>Marasmiineae</taxon>
        <taxon>Physalacriaceae</taxon>
        <taxon>Armillaria</taxon>
    </lineage>
</organism>
<name>A0AA39MF99_9AGAR</name>
<comment type="caution">
    <text evidence="2">The sequence shown here is derived from an EMBL/GenBank/DDBJ whole genome shotgun (WGS) entry which is preliminary data.</text>
</comment>
<accession>A0AA39MF99</accession>
<keyword evidence="1" id="KW-0472">Membrane</keyword>
<dbReference type="Proteomes" id="UP001175226">
    <property type="component" value="Unassembled WGS sequence"/>
</dbReference>
<evidence type="ECO:0000313" key="2">
    <source>
        <dbReference type="EMBL" id="KAK0432706.1"/>
    </source>
</evidence>
<protein>
    <submittedName>
        <fullName evidence="2">Uncharacterized protein</fullName>
    </submittedName>
</protein>
<evidence type="ECO:0000256" key="1">
    <source>
        <dbReference type="SAM" id="Phobius"/>
    </source>
</evidence>
<feature type="transmembrane region" description="Helical" evidence="1">
    <location>
        <begin position="16"/>
        <end position="38"/>
    </location>
</feature>
<sequence length="174" mass="19624">MSAVRTLFFTLSASDMFILVLVMVMAVCCSALCIEPLIPEVFNASSVLLIHSPVSSLSTSRVVHGTLSPFTSAYNLDHVFHCSNLTSVRKRSSVNYLFAYAFSFWFSVPFHPLCPMLSCYGVLRYGKILAVVPLLRSVRSLCPVFLIYAPDLYISYRSPNIWAWIVWSTYMLEI</sequence>
<evidence type="ECO:0000313" key="3">
    <source>
        <dbReference type="Proteomes" id="UP001175226"/>
    </source>
</evidence>
<feature type="transmembrane region" description="Helical" evidence="1">
    <location>
        <begin position="97"/>
        <end position="123"/>
    </location>
</feature>
<dbReference type="EMBL" id="JAUEPT010000090">
    <property type="protein sequence ID" value="KAK0432706.1"/>
    <property type="molecule type" value="Genomic_DNA"/>
</dbReference>
<keyword evidence="3" id="KW-1185">Reference proteome</keyword>
<reference evidence="2" key="1">
    <citation type="submission" date="2023-06" db="EMBL/GenBank/DDBJ databases">
        <authorList>
            <consortium name="Lawrence Berkeley National Laboratory"/>
            <person name="Ahrendt S."/>
            <person name="Sahu N."/>
            <person name="Indic B."/>
            <person name="Wong-Bajracharya J."/>
            <person name="Merenyi Z."/>
            <person name="Ke H.-M."/>
            <person name="Monk M."/>
            <person name="Kocsube S."/>
            <person name="Drula E."/>
            <person name="Lipzen A."/>
            <person name="Balint B."/>
            <person name="Henrissat B."/>
            <person name="Andreopoulos B."/>
            <person name="Martin F.M."/>
            <person name="Harder C.B."/>
            <person name="Rigling D."/>
            <person name="Ford K.L."/>
            <person name="Foster G.D."/>
            <person name="Pangilinan J."/>
            <person name="Papanicolaou A."/>
            <person name="Barry K."/>
            <person name="LaButti K."/>
            <person name="Viragh M."/>
            <person name="Koriabine M."/>
            <person name="Yan M."/>
            <person name="Riley R."/>
            <person name="Champramary S."/>
            <person name="Plett K.L."/>
            <person name="Tsai I.J."/>
            <person name="Slot J."/>
            <person name="Sipos G."/>
            <person name="Plett J."/>
            <person name="Nagy L.G."/>
            <person name="Grigoriev I.V."/>
        </authorList>
    </citation>
    <scope>NUCLEOTIDE SEQUENCE</scope>
    <source>
        <strain evidence="2">FPL87.14</strain>
    </source>
</reference>
<dbReference type="AlphaFoldDB" id="A0AA39MF99"/>
<proteinExistence type="predicted"/>
<keyword evidence="1" id="KW-0812">Transmembrane</keyword>
<keyword evidence="1" id="KW-1133">Transmembrane helix</keyword>
<gene>
    <name evidence="2" type="ORF">EV421DRAFT_1910686</name>
</gene>